<dbReference type="AlphaFoldDB" id="A0A0W4ZN33"/>
<dbReference type="OrthoDB" id="75343at2759"/>
<dbReference type="GO" id="GO:0030943">
    <property type="term" value="F:mitochondrion targeting sequence binding"/>
    <property type="evidence" value="ECO:0007669"/>
    <property type="project" value="EnsemblFungi"/>
</dbReference>
<dbReference type="GO" id="GO:0042721">
    <property type="term" value="C:TIM22 mitochondrial import inner membrane insertion complex"/>
    <property type="evidence" value="ECO:0007669"/>
    <property type="project" value="UniProtKB-UniRule"/>
</dbReference>
<proteinExistence type="inferred from homology"/>
<dbReference type="GO" id="GO:0045039">
    <property type="term" value="P:protein insertion into mitochondrial inner membrane"/>
    <property type="evidence" value="ECO:0007669"/>
    <property type="project" value="UniProtKB-UniRule"/>
</dbReference>
<organism evidence="10 11">
    <name type="scientific">Pneumocystis carinii (strain B80)</name>
    <name type="common">Rat pneumocystis pneumonia agent</name>
    <name type="synonym">Pneumocystis carinii f. sp. carinii</name>
    <dbReference type="NCBI Taxonomy" id="1408658"/>
    <lineage>
        <taxon>Eukaryota</taxon>
        <taxon>Fungi</taxon>
        <taxon>Dikarya</taxon>
        <taxon>Ascomycota</taxon>
        <taxon>Taphrinomycotina</taxon>
        <taxon>Pneumocystomycetes</taxon>
        <taxon>Pneumocystaceae</taxon>
        <taxon>Pneumocystis</taxon>
    </lineage>
</organism>
<keyword evidence="4 9" id="KW-0812">Transmembrane</keyword>
<dbReference type="Pfam" id="PF02466">
    <property type="entry name" value="Tim17"/>
    <property type="match status" value="1"/>
</dbReference>
<dbReference type="GO" id="GO:0008320">
    <property type="term" value="F:protein transmembrane transporter activity"/>
    <property type="evidence" value="ECO:0007669"/>
    <property type="project" value="UniProtKB-UniRule"/>
</dbReference>
<dbReference type="PANTHER" id="PTHR14110:SF0">
    <property type="entry name" value="MITOCHONDRIAL IMPORT INNER MEMBRANE TRANSLOCASE SUBUNIT TIM22"/>
    <property type="match status" value="1"/>
</dbReference>
<evidence type="ECO:0000256" key="3">
    <source>
        <dbReference type="ARBA" id="ARBA00020722"/>
    </source>
</evidence>
<dbReference type="GeneID" id="28935787"/>
<feature type="transmembrane region" description="Helical" evidence="9">
    <location>
        <begin position="142"/>
        <end position="161"/>
    </location>
</feature>
<evidence type="ECO:0000256" key="6">
    <source>
        <dbReference type="ARBA" id="ARBA00022989"/>
    </source>
</evidence>
<reference evidence="11" key="1">
    <citation type="journal article" date="2016" name="Nat. Commun.">
        <title>Genome analysis of three Pneumocystis species reveals adaptation mechanisms to life exclusively in mammalian hosts.</title>
        <authorList>
            <person name="Ma L."/>
            <person name="Chen Z."/>
            <person name="Huang D.W."/>
            <person name="Kutty G."/>
            <person name="Ishihara M."/>
            <person name="Wang H."/>
            <person name="Abouelleil A."/>
            <person name="Bishop L."/>
            <person name="Davey E."/>
            <person name="Deng R."/>
            <person name="Deng X."/>
            <person name="Fan L."/>
            <person name="Fantoni G."/>
            <person name="Fitzgerald M."/>
            <person name="Gogineni E."/>
            <person name="Goldberg J.M."/>
            <person name="Handley G."/>
            <person name="Hu X."/>
            <person name="Huber C."/>
            <person name="Jiao X."/>
            <person name="Jones K."/>
            <person name="Levin J.Z."/>
            <person name="Liu Y."/>
            <person name="Macdonald P."/>
            <person name="Melnikov A."/>
            <person name="Raley C."/>
            <person name="Sassi M."/>
            <person name="Sherman B.T."/>
            <person name="Song X."/>
            <person name="Sykes S."/>
            <person name="Tran B."/>
            <person name="Walsh L."/>
            <person name="Xia Y."/>
            <person name="Yang J."/>
            <person name="Young S."/>
            <person name="Zeng Q."/>
            <person name="Zheng X."/>
            <person name="Stephens R."/>
            <person name="Nusbaum C."/>
            <person name="Birren B.W."/>
            <person name="Azadi P."/>
            <person name="Lempicki R.A."/>
            <person name="Cuomo C.A."/>
            <person name="Kovacs J.A."/>
        </authorList>
    </citation>
    <scope>NUCLEOTIDE SEQUENCE [LARGE SCALE GENOMIC DNA]</scope>
    <source>
        <strain evidence="11">B80</strain>
    </source>
</reference>
<keyword evidence="7 9" id="KW-0496">Mitochondrion</keyword>
<evidence type="ECO:0000256" key="1">
    <source>
        <dbReference type="ARBA" id="ARBA00004448"/>
    </source>
</evidence>
<evidence type="ECO:0000256" key="7">
    <source>
        <dbReference type="ARBA" id="ARBA00023128"/>
    </source>
</evidence>
<dbReference type="Proteomes" id="UP000054454">
    <property type="component" value="Unassembled WGS sequence"/>
</dbReference>
<evidence type="ECO:0000256" key="2">
    <source>
        <dbReference type="ARBA" id="ARBA00008444"/>
    </source>
</evidence>
<evidence type="ECO:0000313" key="10">
    <source>
        <dbReference type="EMBL" id="KTW29786.1"/>
    </source>
</evidence>
<keyword evidence="9" id="KW-0811">Translocation</keyword>
<dbReference type="EMBL" id="LFVZ01000004">
    <property type="protein sequence ID" value="KTW29786.1"/>
    <property type="molecule type" value="Genomic_DNA"/>
</dbReference>
<keyword evidence="5 9" id="KW-0999">Mitochondrion inner membrane</keyword>
<keyword evidence="8 9" id="KW-0472">Membrane</keyword>
<accession>A0A0W4ZN33</accession>
<comment type="subunit">
    <text evidence="9">Component of the TIM22 complex.</text>
</comment>
<dbReference type="PANTHER" id="PTHR14110">
    <property type="entry name" value="MITOCHONDRIAL IMPORT INNER MEMBRANE TRANSLOCASE SUBUNIT TIM22"/>
    <property type="match status" value="1"/>
</dbReference>
<keyword evidence="9" id="KW-0813">Transport</keyword>
<evidence type="ECO:0000313" key="11">
    <source>
        <dbReference type="Proteomes" id="UP000054454"/>
    </source>
</evidence>
<comment type="similarity">
    <text evidence="2 9">Belongs to the Tim17/Tim22/Tim23 family.</text>
</comment>
<keyword evidence="9" id="KW-0653">Protein transport</keyword>
<keyword evidence="6 9" id="KW-1133">Transmembrane helix</keyword>
<dbReference type="GO" id="GO:0005198">
    <property type="term" value="F:structural molecule activity"/>
    <property type="evidence" value="ECO:0007669"/>
    <property type="project" value="EnsemblFungi"/>
</dbReference>
<evidence type="ECO:0000256" key="4">
    <source>
        <dbReference type="ARBA" id="ARBA00022692"/>
    </source>
</evidence>
<name>A0A0W4ZN33_PNEC8</name>
<sequence>MFSRNQDVSHLLSEQNMENQQKRIIEAISSIHESCIFKSILSGGTGFVIGSVFGLFMSSISMDISGDHKIYDKSLKEQLKYGFKDMGKRSWSSAKNFATVGAIFSGSECCIESYRAKNDIYNGISAGCFTGGALTIKSGPKAMAMGCLGFSAFSAAIDYYLRSN</sequence>
<evidence type="ECO:0000256" key="9">
    <source>
        <dbReference type="RuleBase" id="RU367038"/>
    </source>
</evidence>
<feature type="transmembrane region" description="Helical" evidence="9">
    <location>
        <begin position="40"/>
        <end position="60"/>
    </location>
</feature>
<comment type="caution">
    <text evidence="10">The sequence shown here is derived from an EMBL/GenBank/DDBJ whole genome shotgun (WGS) entry which is preliminary data.</text>
</comment>
<gene>
    <name evidence="10" type="ORF">T552_00991</name>
</gene>
<evidence type="ECO:0000256" key="8">
    <source>
        <dbReference type="ARBA" id="ARBA00023136"/>
    </source>
</evidence>
<protein>
    <recommendedName>
        <fullName evidence="3 9">Mitochondrial import inner membrane translocase subunit TIM22</fullName>
    </recommendedName>
</protein>
<dbReference type="RefSeq" id="XP_018226773.1">
    <property type="nucleotide sequence ID" value="XM_018369585.1"/>
</dbReference>
<dbReference type="InterPro" id="IPR039175">
    <property type="entry name" value="TIM22"/>
</dbReference>
<comment type="function">
    <text evidence="9">Essential core component of the TIM22 complex, a complex that mediates the import and insertion of multi-pass transmembrane proteins into the mitochondrial inner membrane. In the TIM22 complex, it constitutes the voltage-activated and signal-gated channel. Forms a twin-pore translocase that uses the membrane potential as external driving force in 2 voltage-dependent steps.</text>
</comment>
<dbReference type="VEuPathDB" id="FungiDB:T552_00991"/>
<keyword evidence="11" id="KW-1185">Reference proteome</keyword>
<comment type="subcellular location">
    <subcellularLocation>
        <location evidence="1 9">Mitochondrion inner membrane</location>
        <topology evidence="1 9">Multi-pass membrane protein</topology>
    </subcellularLocation>
</comment>
<evidence type="ECO:0000256" key="5">
    <source>
        <dbReference type="ARBA" id="ARBA00022792"/>
    </source>
</evidence>